<evidence type="ECO:0000313" key="7">
    <source>
        <dbReference type="EMBL" id="SUH13862.1"/>
    </source>
</evidence>
<evidence type="ECO:0000256" key="2">
    <source>
        <dbReference type="ARBA" id="ARBA00006257"/>
    </source>
</evidence>
<reference evidence="7 8" key="1">
    <citation type="submission" date="2018-06" db="EMBL/GenBank/DDBJ databases">
        <authorList>
            <consortium name="Pathogen Informatics"/>
            <person name="Doyle S."/>
        </authorList>
    </citation>
    <scope>NUCLEOTIDE SEQUENCE [LARGE SCALE GENOMIC DNA]</scope>
    <source>
        <strain evidence="7 8">NCTC8258</strain>
    </source>
</reference>
<organism evidence="7 8">
    <name type="scientific">Salmonella enterica I</name>
    <dbReference type="NCBI Taxonomy" id="59201"/>
    <lineage>
        <taxon>Bacteria</taxon>
        <taxon>Pseudomonadati</taxon>
        <taxon>Pseudomonadota</taxon>
        <taxon>Gammaproteobacteria</taxon>
        <taxon>Enterobacterales</taxon>
        <taxon>Enterobacteriaceae</taxon>
        <taxon>Salmonella</taxon>
    </lineage>
</organism>
<keyword evidence="6" id="KW-0472">Membrane</keyword>
<dbReference type="InterPro" id="IPR005838">
    <property type="entry name" value="T3SS_IM_P"/>
</dbReference>
<dbReference type="AlphaFoldDB" id="A0A379W3L3"/>
<keyword evidence="5" id="KW-1133">Transmembrane helix</keyword>
<dbReference type="PRINTS" id="PR01302">
    <property type="entry name" value="TYPE3IMPPROT"/>
</dbReference>
<accession>A0A379W3L3</accession>
<evidence type="ECO:0000313" key="8">
    <source>
        <dbReference type="Proteomes" id="UP000255509"/>
    </source>
</evidence>
<evidence type="ECO:0000256" key="4">
    <source>
        <dbReference type="ARBA" id="ARBA00022692"/>
    </source>
</evidence>
<evidence type="ECO:0000256" key="3">
    <source>
        <dbReference type="ARBA" id="ARBA00022475"/>
    </source>
</evidence>
<keyword evidence="4" id="KW-0812">Transmembrane</keyword>
<name>A0A379W3L3_SALET</name>
<dbReference type="EMBL" id="UGXS01000004">
    <property type="protein sequence ID" value="SUH13862.1"/>
    <property type="molecule type" value="Genomic_DNA"/>
</dbReference>
<dbReference type="GO" id="GO:0009306">
    <property type="term" value="P:protein secretion"/>
    <property type="evidence" value="ECO:0007669"/>
    <property type="project" value="InterPro"/>
</dbReference>
<keyword evidence="3" id="KW-1003">Cell membrane</keyword>
<dbReference type="GO" id="GO:0005886">
    <property type="term" value="C:plasma membrane"/>
    <property type="evidence" value="ECO:0007669"/>
    <property type="project" value="UniProtKB-SubCell"/>
</dbReference>
<proteinExistence type="inferred from homology"/>
<protein>
    <submittedName>
        <fullName evidence="7">Virulence associated secretory protein</fullName>
    </submittedName>
</protein>
<gene>
    <name evidence="7" type="primary">spaP_1</name>
    <name evidence="7" type="ORF">NCTC8258_01520</name>
</gene>
<evidence type="ECO:0000256" key="6">
    <source>
        <dbReference type="ARBA" id="ARBA00023136"/>
    </source>
</evidence>
<comment type="similarity">
    <text evidence="2">Belongs to the FliP/MopC/SpaP family.</text>
</comment>
<evidence type="ECO:0000256" key="5">
    <source>
        <dbReference type="ARBA" id="ARBA00022989"/>
    </source>
</evidence>
<comment type="subcellular location">
    <subcellularLocation>
        <location evidence="1">Cell membrane</location>
        <topology evidence="1">Multi-pass membrane protein</topology>
    </subcellularLocation>
</comment>
<sequence>MGNDISLIALLAFSTLLPFIIASGTCFVKFSIVFVMVRNAWDCSRYLQI</sequence>
<dbReference type="Proteomes" id="UP000255509">
    <property type="component" value="Unassembled WGS sequence"/>
</dbReference>
<evidence type="ECO:0000256" key="1">
    <source>
        <dbReference type="ARBA" id="ARBA00004651"/>
    </source>
</evidence>